<dbReference type="Proteomes" id="UP000334340">
    <property type="component" value="Unassembled WGS sequence"/>
</dbReference>
<gene>
    <name evidence="2" type="ORF">MELA_01040</name>
</gene>
<evidence type="ECO:0000256" key="1">
    <source>
        <dbReference type="SAM" id="SignalP"/>
    </source>
</evidence>
<accession>A0A564ZHR8</accession>
<evidence type="ECO:0000313" key="3">
    <source>
        <dbReference type="Proteomes" id="UP000334340"/>
    </source>
</evidence>
<reference evidence="2 3" key="1">
    <citation type="submission" date="2019-07" db="EMBL/GenBank/DDBJ databases">
        <authorList>
            <person name="Cremers G."/>
        </authorList>
    </citation>
    <scope>NUCLEOTIDE SEQUENCE [LARGE SCALE GENOMIC DNA]</scope>
</reference>
<dbReference type="AlphaFoldDB" id="A0A564ZHR8"/>
<protein>
    <submittedName>
        <fullName evidence="2">Uncharacterized protein</fullName>
    </submittedName>
</protein>
<sequence>MKKRLFMMAALLVLGTTVPAVGVRAEEAALALKAGATMREVLSEYTGKRVALRLQSGDEIEGTVTMVGNSLLHLTKLSGKEFYDAVVSIDKISAVRMRVRDK</sequence>
<feature type="signal peptide" evidence="1">
    <location>
        <begin position="1"/>
        <end position="20"/>
    </location>
</feature>
<name>A0A564ZHR8_9BACT</name>
<dbReference type="EMBL" id="CABIKM010000015">
    <property type="protein sequence ID" value="VUZ84666.1"/>
    <property type="molecule type" value="Genomic_DNA"/>
</dbReference>
<evidence type="ECO:0000313" key="2">
    <source>
        <dbReference type="EMBL" id="VUZ84666.1"/>
    </source>
</evidence>
<feature type="chain" id="PRO_5022098379" evidence="1">
    <location>
        <begin position="21"/>
        <end position="102"/>
    </location>
</feature>
<keyword evidence="3" id="KW-1185">Reference proteome</keyword>
<organism evidence="2 3">
    <name type="scientific">Candidatus Methylomirabilis lanthanidiphila</name>
    <dbReference type="NCBI Taxonomy" id="2211376"/>
    <lineage>
        <taxon>Bacteria</taxon>
        <taxon>Candidatus Methylomirabilota</taxon>
        <taxon>Candidatus Methylomirabilia</taxon>
        <taxon>Candidatus Methylomirabilales</taxon>
        <taxon>Candidatus Methylomirabilaceae</taxon>
        <taxon>Candidatus Methylomirabilis</taxon>
    </lineage>
</organism>
<proteinExistence type="predicted"/>
<keyword evidence="1" id="KW-0732">Signal</keyword>